<dbReference type="Gene3D" id="3.30.160.40">
    <property type="entry name" value="Porphobilinogen deaminase, C-terminal domain"/>
    <property type="match status" value="1"/>
</dbReference>
<dbReference type="InterPro" id="IPR022419">
    <property type="entry name" value="Porphobilin_deaminase_cofac_BS"/>
</dbReference>
<dbReference type="FunFam" id="3.40.190.10:FF:000005">
    <property type="entry name" value="Porphobilinogen deaminase"/>
    <property type="match status" value="1"/>
</dbReference>
<evidence type="ECO:0000256" key="3">
    <source>
        <dbReference type="ARBA" id="ARBA00005638"/>
    </source>
</evidence>
<dbReference type="GO" id="GO:0004418">
    <property type="term" value="F:hydroxymethylbilane synthase activity"/>
    <property type="evidence" value="ECO:0007669"/>
    <property type="project" value="UniProtKB-EC"/>
</dbReference>
<evidence type="ECO:0000256" key="5">
    <source>
        <dbReference type="ARBA" id="ARBA00022679"/>
    </source>
</evidence>
<dbReference type="EC" id="2.5.1.61" evidence="4"/>
<dbReference type="GO" id="GO:0006782">
    <property type="term" value="P:protoporphyrinogen IX biosynthetic process"/>
    <property type="evidence" value="ECO:0007669"/>
    <property type="project" value="UniProtKB-UniPathway"/>
</dbReference>
<comment type="pathway">
    <text evidence="2">Porphyrin-containing compound metabolism; protoporphyrin-IX biosynthesis; coproporphyrinogen-III from 5-aminolevulinate: step 2/4.</text>
</comment>
<dbReference type="CDD" id="cd13645">
    <property type="entry name" value="PBP2_HuPBGD_like"/>
    <property type="match status" value="1"/>
</dbReference>
<dbReference type="Pfam" id="PF03900">
    <property type="entry name" value="Porphobil_deamC"/>
    <property type="match status" value="1"/>
</dbReference>
<evidence type="ECO:0000256" key="7">
    <source>
        <dbReference type="ARBA" id="ARBA00033064"/>
    </source>
</evidence>
<dbReference type="FunFam" id="3.40.190.10:FF:000260">
    <property type="entry name" value="Porphobilinogen deaminase"/>
    <property type="match status" value="1"/>
</dbReference>
<evidence type="ECO:0000256" key="6">
    <source>
        <dbReference type="ARBA" id="ARBA00023244"/>
    </source>
</evidence>
<evidence type="ECO:0000256" key="4">
    <source>
        <dbReference type="ARBA" id="ARBA00012655"/>
    </source>
</evidence>
<dbReference type="PRINTS" id="PR00151">
    <property type="entry name" value="PORPHBDMNASE"/>
</dbReference>
<dbReference type="PANTHER" id="PTHR11557:SF0">
    <property type="entry name" value="PORPHOBILINOGEN DEAMINASE"/>
    <property type="match status" value="1"/>
</dbReference>
<dbReference type="Proteomes" id="UP000192223">
    <property type="component" value="Unplaced"/>
</dbReference>
<dbReference type="HAMAP" id="MF_00260">
    <property type="entry name" value="Porphobil_deam"/>
    <property type="match status" value="1"/>
</dbReference>
<dbReference type="UniPathway" id="UPA00251">
    <property type="reaction ID" value="UER00319"/>
</dbReference>
<organism evidence="10 11">
    <name type="scientific">Agrilus planipennis</name>
    <name type="common">Emerald ash borer</name>
    <name type="synonym">Agrilus marcopoli</name>
    <dbReference type="NCBI Taxonomy" id="224129"/>
    <lineage>
        <taxon>Eukaryota</taxon>
        <taxon>Metazoa</taxon>
        <taxon>Ecdysozoa</taxon>
        <taxon>Arthropoda</taxon>
        <taxon>Hexapoda</taxon>
        <taxon>Insecta</taxon>
        <taxon>Pterygota</taxon>
        <taxon>Neoptera</taxon>
        <taxon>Endopterygota</taxon>
        <taxon>Coleoptera</taxon>
        <taxon>Polyphaga</taxon>
        <taxon>Elateriformia</taxon>
        <taxon>Buprestoidea</taxon>
        <taxon>Buprestidae</taxon>
        <taxon>Agrilinae</taxon>
        <taxon>Agrilus</taxon>
    </lineage>
</organism>
<dbReference type="SUPFAM" id="SSF53850">
    <property type="entry name" value="Periplasmic binding protein-like II"/>
    <property type="match status" value="1"/>
</dbReference>
<dbReference type="PANTHER" id="PTHR11557">
    <property type="entry name" value="PORPHOBILINOGEN DEAMINASE"/>
    <property type="match status" value="1"/>
</dbReference>
<dbReference type="PROSITE" id="PS00533">
    <property type="entry name" value="PORPHOBILINOGEN_DEAM"/>
    <property type="match status" value="1"/>
</dbReference>
<dbReference type="STRING" id="224129.A0A1W4X039"/>
<comment type="cofactor">
    <cofactor evidence="1">
        <name>dipyrromethane</name>
        <dbReference type="ChEBI" id="CHEBI:60342"/>
    </cofactor>
</comment>
<dbReference type="AlphaFoldDB" id="A0A1W4X039"/>
<dbReference type="GeneID" id="108737428"/>
<evidence type="ECO:0000313" key="11">
    <source>
        <dbReference type="RefSeq" id="XP_018325768.1"/>
    </source>
</evidence>
<dbReference type="InterPro" id="IPR022417">
    <property type="entry name" value="Porphobilin_deaminase_N"/>
</dbReference>
<dbReference type="Gene3D" id="3.40.190.10">
    <property type="entry name" value="Periplasmic binding protein-like II"/>
    <property type="match status" value="2"/>
</dbReference>
<dbReference type="SUPFAM" id="SSF54782">
    <property type="entry name" value="Porphobilinogen deaminase (hydroxymethylbilane synthase), C-terminal domain"/>
    <property type="match status" value="1"/>
</dbReference>
<dbReference type="RefSeq" id="XP_018325768.1">
    <property type="nucleotide sequence ID" value="XM_018470266.1"/>
</dbReference>
<protein>
    <recommendedName>
        <fullName evidence="4">hydroxymethylbilane synthase</fullName>
        <ecNumber evidence="4">2.5.1.61</ecNumber>
    </recommendedName>
    <alternativeName>
        <fullName evidence="7">Hydroxymethylbilane synthase</fullName>
    </alternativeName>
</protein>
<evidence type="ECO:0000313" key="10">
    <source>
        <dbReference type="Proteomes" id="UP000192223"/>
    </source>
</evidence>
<dbReference type="InterPro" id="IPR022418">
    <property type="entry name" value="Porphobilinogen_deaminase_C"/>
</dbReference>
<keyword evidence="10" id="KW-1185">Reference proteome</keyword>
<dbReference type="InParanoid" id="A0A1W4X039"/>
<keyword evidence="6" id="KW-0627">Porphyrin biosynthesis</keyword>
<dbReference type="InterPro" id="IPR036803">
    <property type="entry name" value="Porphobilinogen_deaminase_C_sf"/>
</dbReference>
<accession>A0A1W4X039</accession>
<dbReference type="FunCoup" id="A0A1W4X039">
    <property type="interactions" value="464"/>
</dbReference>
<evidence type="ECO:0000256" key="1">
    <source>
        <dbReference type="ARBA" id="ARBA00001916"/>
    </source>
</evidence>
<gene>
    <name evidence="11" type="primary">LOC108737428</name>
</gene>
<dbReference type="KEGG" id="apln:108737428"/>
<evidence type="ECO:0000259" key="9">
    <source>
        <dbReference type="Pfam" id="PF03900"/>
    </source>
</evidence>
<comment type="similarity">
    <text evidence="3">Belongs to the HMBS family.</text>
</comment>
<evidence type="ECO:0000256" key="2">
    <source>
        <dbReference type="ARBA" id="ARBA00004735"/>
    </source>
</evidence>
<dbReference type="Pfam" id="PF01379">
    <property type="entry name" value="Porphobil_deam"/>
    <property type="match status" value="1"/>
</dbReference>
<keyword evidence="5" id="KW-0808">Transferase</keyword>
<name>A0A1W4X039_AGRPL</name>
<dbReference type="OrthoDB" id="564646at2759"/>
<dbReference type="GO" id="GO:0005737">
    <property type="term" value="C:cytoplasm"/>
    <property type="evidence" value="ECO:0007669"/>
    <property type="project" value="TreeGrafter"/>
</dbReference>
<feature type="domain" description="Porphobilinogen deaminase N-terminal" evidence="8">
    <location>
        <begin position="22"/>
        <end position="233"/>
    </location>
</feature>
<dbReference type="NCBIfam" id="TIGR00212">
    <property type="entry name" value="hemC"/>
    <property type="match status" value="1"/>
</dbReference>
<evidence type="ECO:0000259" key="8">
    <source>
        <dbReference type="Pfam" id="PF01379"/>
    </source>
</evidence>
<feature type="domain" description="Porphobilinogen deaminase C-terminal" evidence="9">
    <location>
        <begin position="245"/>
        <end position="305"/>
    </location>
</feature>
<reference evidence="11" key="1">
    <citation type="submission" date="2025-08" db="UniProtKB">
        <authorList>
            <consortium name="RefSeq"/>
        </authorList>
    </citation>
    <scope>IDENTIFICATION</scope>
    <source>
        <tissue evidence="11">Entire body</tissue>
    </source>
</reference>
<dbReference type="InterPro" id="IPR000860">
    <property type="entry name" value="HemC"/>
</dbReference>
<proteinExistence type="inferred from homology"/>
<sequence>MDQEYSKTCDSNLNKMSGDRVIKVGSRKSELALIQTNHVISLLKEIHPTYNFEIVTMSTLGDNVLDIPLPKIGEKALFTKELETALSIGTVDFVVHSLKDLPTVLPDEMAIGAVLTREDPRDALVLHQNFKEHSLHTLPKGSVIGTSSLRRTAQLARKYPDLIVKSIRGNLNTRLRKLDQQGIFQALILATAGLIRMGWDRRISKVLDTNELLYAVGQGALGIECRADNEEILNLLKPLYDVETALCVIAERSFLKTLEGGCSAPVAVESQLKKLNCHKINLNLTGAVWSLDGVEQLKEDDNASIEMNKESTETTNISKCARCSYNYRNRQGCSKTIIDELVPIKCPVNDTPKDQVNDNENRGGCSKMIKDELVSINSRKDISKDQTDSNVKMNSITKSVIKNTIDEKSDSTEDLIPAKKLKIEIKDKDIKQNDLISISVEDPHENCPVEIPIGADFMGKCPFLELYNNDRNICADIENCNQLIKNCPFFKEKGLKNNSNDEESTSTGSGEGNLYVGLVPHPDIPKKALNEALALGKRLALNLMGKGAVEIMAKAHAQIRNSS</sequence>